<dbReference type="GO" id="GO:0030010">
    <property type="term" value="P:establishment of cell polarity"/>
    <property type="evidence" value="ECO:0007669"/>
    <property type="project" value="TreeGrafter"/>
</dbReference>
<dbReference type="AlphaFoldDB" id="A0A7R9ANY7"/>
<evidence type="ECO:0000256" key="3">
    <source>
        <dbReference type="SAM" id="Coils"/>
    </source>
</evidence>
<organism evidence="6">
    <name type="scientific">Timema shepardi</name>
    <name type="common">Walking stick</name>
    <dbReference type="NCBI Taxonomy" id="629360"/>
    <lineage>
        <taxon>Eukaryota</taxon>
        <taxon>Metazoa</taxon>
        <taxon>Ecdysozoa</taxon>
        <taxon>Arthropoda</taxon>
        <taxon>Hexapoda</taxon>
        <taxon>Insecta</taxon>
        <taxon>Pterygota</taxon>
        <taxon>Neoptera</taxon>
        <taxon>Polyneoptera</taxon>
        <taxon>Phasmatodea</taxon>
        <taxon>Timematodea</taxon>
        <taxon>Timematoidea</taxon>
        <taxon>Timematidae</taxon>
        <taxon>Timema</taxon>
    </lineage>
</organism>
<dbReference type="GO" id="GO:0005814">
    <property type="term" value="C:centriole"/>
    <property type="evidence" value="ECO:0007669"/>
    <property type="project" value="TreeGrafter"/>
</dbReference>
<feature type="region of interest" description="Disordered" evidence="4">
    <location>
        <begin position="311"/>
        <end position="348"/>
    </location>
</feature>
<dbReference type="GO" id="GO:0005634">
    <property type="term" value="C:nucleus"/>
    <property type="evidence" value="ECO:0007669"/>
    <property type="project" value="UniProtKB-SubCell"/>
</dbReference>
<evidence type="ECO:0000256" key="1">
    <source>
        <dbReference type="ARBA" id="ARBA00004123"/>
    </source>
</evidence>
<dbReference type="Gene3D" id="1.10.10.60">
    <property type="entry name" value="Homeodomain-like"/>
    <property type="match status" value="1"/>
</dbReference>
<evidence type="ECO:0000256" key="2">
    <source>
        <dbReference type="ARBA" id="ARBA00023125"/>
    </source>
</evidence>
<comment type="subcellular location">
    <subcellularLocation>
        <location evidence="1">Nucleus</location>
    </subcellularLocation>
</comment>
<evidence type="ECO:0000256" key="4">
    <source>
        <dbReference type="SAM" id="MobiDB-lite"/>
    </source>
</evidence>
<dbReference type="GO" id="GO:0007098">
    <property type="term" value="P:centrosome cycle"/>
    <property type="evidence" value="ECO:0007669"/>
    <property type="project" value="InterPro"/>
</dbReference>
<dbReference type="InterPro" id="IPR009057">
    <property type="entry name" value="Homeodomain-like_sf"/>
</dbReference>
<proteinExistence type="predicted"/>
<feature type="domain" description="HTH CENPB-type" evidence="5">
    <location>
        <begin position="88"/>
        <end position="169"/>
    </location>
</feature>
<keyword evidence="2" id="KW-0238">DNA-binding</keyword>
<dbReference type="SMART" id="SM00674">
    <property type="entry name" value="CENPB"/>
    <property type="match status" value="1"/>
</dbReference>
<sequence>MVGLGRVGNVPRDKLETTSETHAMLGSGSVTYPRRAAAATSTSLLARPRLGALRSYVRPRGAHPSTPDMARSRKSKARESGKQFWKTTLTTPDQDSRLVLHVIDSLDYCESNPSDHAATERSSGVAPNEPVLKRKAEQLAKLLDNNKEFVCSEGWLDRWKSRHVIMAGKVRGKRAQHTLSKKTLSFTIMPEPVLREQQCSLYLAVPPSSPHLSYLRMRTTVKHPVADTVKRTVPYKEFGIFSTNWGMATEVTLTDELTANELDAVSILDLKKFNGYHKMDSGKKRTPDYTDIAYREAVSRLRYLLAESYAPSPSKYSQDSDNETEASFAASDRSRHGHTHSHYRSQAPYRPSVFGSRRALYSDTMPKLTHGYSTLNVPHGEVTDAPIKPEGAAQPPTELMAFIERQEEYIEQLEKESQFCRISLQFEDRLCGPVVIGSGNGSKGSGFDSRCIQIIWEAVGLEREELSHLLGKVKEVISENEGLHEKEKAGLLKSVFDSYETGDDEDDHDMDSEEKLEKRKPLETKKKRLEGPSIVFESRISELEAQLTQTKLDLKKALEEADLYKKKLTDQHYGSDLSHSSGSPDSQRQQIDTLQRQVVAVIH</sequence>
<feature type="compositionally biased region" description="Acidic residues" evidence="4">
    <location>
        <begin position="500"/>
        <end position="512"/>
    </location>
</feature>
<feature type="compositionally biased region" description="Basic and acidic residues" evidence="4">
    <location>
        <begin position="513"/>
        <end position="524"/>
    </location>
</feature>
<reference evidence="6" key="1">
    <citation type="submission" date="2020-11" db="EMBL/GenBank/DDBJ databases">
        <authorList>
            <person name="Tran Van P."/>
        </authorList>
    </citation>
    <scope>NUCLEOTIDE SEQUENCE</scope>
</reference>
<dbReference type="SUPFAM" id="SSF46689">
    <property type="entry name" value="Homeodomain-like"/>
    <property type="match status" value="1"/>
</dbReference>
<dbReference type="InterPro" id="IPR031887">
    <property type="entry name" value="SDCCAG8"/>
</dbReference>
<dbReference type="GO" id="GO:0005813">
    <property type="term" value="C:centrosome"/>
    <property type="evidence" value="ECO:0007669"/>
    <property type="project" value="InterPro"/>
</dbReference>
<dbReference type="EMBL" id="OC000627">
    <property type="protein sequence ID" value="CAD7257902.1"/>
    <property type="molecule type" value="Genomic_DNA"/>
</dbReference>
<feature type="region of interest" description="Disordered" evidence="4">
    <location>
        <begin position="55"/>
        <end position="87"/>
    </location>
</feature>
<protein>
    <recommendedName>
        <fullName evidence="5">HTH CENPB-type domain-containing protein</fullName>
    </recommendedName>
</protein>
<dbReference type="InterPro" id="IPR006600">
    <property type="entry name" value="HTH_CenpB_DNA-bd_dom"/>
</dbReference>
<feature type="compositionally biased region" description="Low complexity" evidence="4">
    <location>
        <begin position="574"/>
        <end position="586"/>
    </location>
</feature>
<feature type="coiled-coil region" evidence="3">
    <location>
        <begin position="540"/>
        <end position="567"/>
    </location>
</feature>
<dbReference type="PANTHER" id="PTHR34343:SF1">
    <property type="entry name" value="SEROLOGICALLY DEFINED COLON CANCER ANTIGEN 8"/>
    <property type="match status" value="1"/>
</dbReference>
<dbReference type="GO" id="GO:0003677">
    <property type="term" value="F:DNA binding"/>
    <property type="evidence" value="ECO:0007669"/>
    <property type="project" value="UniProtKB-KW"/>
</dbReference>
<dbReference type="Pfam" id="PF03221">
    <property type="entry name" value="HTH_Tnp_Tc5"/>
    <property type="match status" value="1"/>
</dbReference>
<evidence type="ECO:0000313" key="6">
    <source>
        <dbReference type="EMBL" id="CAD7257902.1"/>
    </source>
</evidence>
<dbReference type="PANTHER" id="PTHR34343">
    <property type="entry name" value="SEROLOGICALLY DEFINED COLON CANCER ANTIGEN 8"/>
    <property type="match status" value="1"/>
</dbReference>
<evidence type="ECO:0000259" key="5">
    <source>
        <dbReference type="SMART" id="SM00674"/>
    </source>
</evidence>
<dbReference type="GO" id="GO:0001764">
    <property type="term" value="P:neuron migration"/>
    <property type="evidence" value="ECO:0007669"/>
    <property type="project" value="TreeGrafter"/>
</dbReference>
<gene>
    <name evidence="6" type="ORF">TSIB3V08_LOCUS2148</name>
</gene>
<accession>A0A7R9ANY7</accession>
<keyword evidence="3" id="KW-0175">Coiled coil</keyword>
<dbReference type="GO" id="GO:0035148">
    <property type="term" value="P:tube formation"/>
    <property type="evidence" value="ECO:0007669"/>
    <property type="project" value="TreeGrafter"/>
</dbReference>
<feature type="region of interest" description="Disordered" evidence="4">
    <location>
        <begin position="500"/>
        <end position="524"/>
    </location>
</feature>
<name>A0A7R9ANY7_TIMSH</name>
<feature type="region of interest" description="Disordered" evidence="4">
    <location>
        <begin position="569"/>
        <end position="592"/>
    </location>
</feature>